<feature type="signal peptide" evidence="1">
    <location>
        <begin position="1"/>
        <end position="19"/>
    </location>
</feature>
<evidence type="ECO:0000259" key="2">
    <source>
        <dbReference type="Pfam" id="PF13568"/>
    </source>
</evidence>
<dbReference type="InterPro" id="IPR011250">
    <property type="entry name" value="OMP/PagP_B-barrel"/>
</dbReference>
<proteinExistence type="predicted"/>
<dbReference type="InterPro" id="IPR025665">
    <property type="entry name" value="Beta-barrel_OMP_2"/>
</dbReference>
<accession>A0A3G6RFU3</accession>
<evidence type="ECO:0000256" key="1">
    <source>
        <dbReference type="SAM" id="SignalP"/>
    </source>
</evidence>
<organism evidence="4 5">
    <name type="scientific">Chryseobacterium lactis</name>
    <dbReference type="NCBI Taxonomy" id="1241981"/>
    <lineage>
        <taxon>Bacteria</taxon>
        <taxon>Pseudomonadati</taxon>
        <taxon>Bacteroidota</taxon>
        <taxon>Flavobacteriia</taxon>
        <taxon>Flavobacteriales</taxon>
        <taxon>Weeksellaceae</taxon>
        <taxon>Chryseobacterium group</taxon>
        <taxon>Chryseobacterium</taxon>
    </lineage>
</organism>
<protein>
    <submittedName>
        <fullName evidence="3">PorT family protein</fullName>
    </submittedName>
</protein>
<dbReference type="Gene3D" id="2.40.160.20">
    <property type="match status" value="1"/>
</dbReference>
<sequence>MKKNIFFVLLVAASTFINAQSTPMSFGVKGGYTLSSMKYFGEKLDSKSYFYAGILAEKPISSKFSVQAEVLYTQLGGKDSYPGVQLVGNEIVSVGDMKFDYKLNQIQVPISAKYYFIPNFSASVGMNFGFNISSKITTDTIFGEMSGESDGIKTLNLFPFLGAEYKITEKFFVDARYNFNFFEANKENAVPTKIGFLQAGVGYRFK</sequence>
<feature type="chain" id="PRO_5044593648" evidence="1">
    <location>
        <begin position="20"/>
        <end position="206"/>
    </location>
</feature>
<keyword evidence="6" id="KW-1185">Reference proteome</keyword>
<dbReference type="RefSeq" id="WP_103293544.1">
    <property type="nucleotide sequence ID" value="NZ_CP033924.1"/>
</dbReference>
<dbReference type="EMBL" id="PPEH01000010">
    <property type="protein sequence ID" value="PNW11823.1"/>
    <property type="molecule type" value="Genomic_DNA"/>
</dbReference>
<gene>
    <name evidence="4" type="ORF">C1637_20615</name>
    <name evidence="3" type="ORF">EG342_12545</name>
</gene>
<dbReference type="AlphaFoldDB" id="A0A3G6RFU3"/>
<feature type="domain" description="Outer membrane protein beta-barrel" evidence="2">
    <location>
        <begin position="19"/>
        <end position="182"/>
    </location>
</feature>
<dbReference type="OrthoDB" id="947434at2"/>
<reference evidence="4 5" key="1">
    <citation type="submission" date="2018-01" db="EMBL/GenBank/DDBJ databases">
        <title>Draft genome sequences of Chryseobacterium lactis NCTC11390, Chryseobacterium oncorhynchi 701B-08, and Chryseobacterium viscerum 687B-08.</title>
        <authorList>
            <person name="Jeong J.-J."/>
            <person name="Lee Y.J."/>
            <person name="Park B."/>
            <person name="Choi I.-G."/>
            <person name="Kim K.D."/>
        </authorList>
    </citation>
    <scope>NUCLEOTIDE SEQUENCE [LARGE SCALE GENOMIC DNA]</scope>
    <source>
        <strain evidence="4 5">NCTC11390</strain>
    </source>
</reference>
<keyword evidence="1" id="KW-0732">Signal</keyword>
<evidence type="ECO:0000313" key="4">
    <source>
        <dbReference type="EMBL" id="PNW11823.1"/>
    </source>
</evidence>
<dbReference type="KEGG" id="clac:EG342_12545"/>
<dbReference type="EMBL" id="CP033924">
    <property type="protein sequence ID" value="AZA82656.1"/>
    <property type="molecule type" value="Genomic_DNA"/>
</dbReference>
<dbReference type="Proteomes" id="UP000279972">
    <property type="component" value="Chromosome"/>
</dbReference>
<evidence type="ECO:0000313" key="6">
    <source>
        <dbReference type="Proteomes" id="UP000279972"/>
    </source>
</evidence>
<dbReference type="SUPFAM" id="SSF56925">
    <property type="entry name" value="OMPA-like"/>
    <property type="match status" value="1"/>
</dbReference>
<evidence type="ECO:0000313" key="3">
    <source>
        <dbReference type="EMBL" id="AZA82656.1"/>
    </source>
</evidence>
<reference evidence="3 6" key="2">
    <citation type="submission" date="2018-11" db="EMBL/GenBank/DDBJ databases">
        <title>Proposal to divide the Flavobacteriaceae and reorganize its genera based on Amino Acid Identity values calculated from whole genome sequences.</title>
        <authorList>
            <person name="Nicholson A.C."/>
            <person name="Gulvik C.A."/>
            <person name="Whitney A.M."/>
            <person name="Humrighouse B.W."/>
            <person name="Bell M."/>
            <person name="Holmes B."/>
            <person name="Steigerwalt A.G."/>
            <person name="Villarma A."/>
            <person name="Sheth M."/>
            <person name="Batra D."/>
            <person name="Pryor J."/>
            <person name="Bernardet J.-F."/>
            <person name="Hugo C."/>
            <person name="Kampfer P."/>
            <person name="Newman J."/>
            <person name="McQuiston J.R."/>
        </authorList>
    </citation>
    <scope>NUCLEOTIDE SEQUENCE [LARGE SCALE GENOMIC DNA]</scope>
    <source>
        <strain evidence="3 6">KC_1864</strain>
    </source>
</reference>
<evidence type="ECO:0000313" key="5">
    <source>
        <dbReference type="Proteomes" id="UP000236262"/>
    </source>
</evidence>
<name>A0A3G6RFU3_CHRLC</name>
<dbReference type="Proteomes" id="UP000236262">
    <property type="component" value="Unassembled WGS sequence"/>
</dbReference>
<dbReference type="Pfam" id="PF13568">
    <property type="entry name" value="OMP_b-brl_2"/>
    <property type="match status" value="1"/>
</dbReference>